<organism evidence="1">
    <name type="scientific">Siphoviridae sp. ct58H1</name>
    <dbReference type="NCBI Taxonomy" id="2825334"/>
    <lineage>
        <taxon>Viruses</taxon>
        <taxon>Duplodnaviria</taxon>
        <taxon>Heunggongvirae</taxon>
        <taxon>Uroviricota</taxon>
        <taxon>Caudoviricetes</taxon>
    </lineage>
</organism>
<protein>
    <submittedName>
        <fullName evidence="1">Uncharacterized protein</fullName>
    </submittedName>
</protein>
<name>A0A8S5P586_9CAUD</name>
<dbReference type="EMBL" id="BK015342">
    <property type="protein sequence ID" value="DAE02170.1"/>
    <property type="molecule type" value="Genomic_DNA"/>
</dbReference>
<sequence>MLPVCSTTARRRNPEHWKAGQAGKVCAENV</sequence>
<evidence type="ECO:0000313" key="1">
    <source>
        <dbReference type="EMBL" id="DAE02170.1"/>
    </source>
</evidence>
<proteinExistence type="predicted"/>
<reference evidence="1" key="1">
    <citation type="journal article" date="2021" name="Proc. Natl. Acad. Sci. U.S.A.">
        <title>A Catalog of Tens of Thousands of Viruses from Human Metagenomes Reveals Hidden Associations with Chronic Diseases.</title>
        <authorList>
            <person name="Tisza M.J."/>
            <person name="Buck C.B."/>
        </authorList>
    </citation>
    <scope>NUCLEOTIDE SEQUENCE</scope>
    <source>
        <strain evidence="1">Ct58H1</strain>
    </source>
</reference>
<accession>A0A8S5P586</accession>